<evidence type="ECO:0000256" key="4">
    <source>
        <dbReference type="ARBA" id="ARBA00022692"/>
    </source>
</evidence>
<evidence type="ECO:0000313" key="12">
    <source>
        <dbReference type="Proteomes" id="UP000076858"/>
    </source>
</evidence>
<dbReference type="Gene3D" id="1.50.40.10">
    <property type="entry name" value="Mitochondrial carrier domain"/>
    <property type="match status" value="1"/>
</dbReference>
<keyword evidence="4 8" id="KW-0812">Transmembrane</keyword>
<reference evidence="11 12" key="2">
    <citation type="submission" date="2016-03" db="EMBL/GenBank/DDBJ databases">
        <title>EvidentialGene: Evidence-directed Construction of Genes on Genomes.</title>
        <authorList>
            <person name="Gilbert D.G."/>
            <person name="Choi J.-H."/>
            <person name="Mockaitis K."/>
            <person name="Colbourne J."/>
            <person name="Pfrender M."/>
        </authorList>
    </citation>
    <scope>NUCLEOTIDE SEQUENCE [LARGE SCALE GENOMIC DNA]</scope>
    <source>
        <strain evidence="11 12">Xinb3</strain>
        <tissue evidence="11">Complete organism</tissue>
    </source>
</reference>
<name>A0A0P6EVS4_9CRUS</name>
<dbReference type="Pfam" id="PF00153">
    <property type="entry name" value="Mito_carr"/>
    <property type="match status" value="3"/>
</dbReference>
<keyword evidence="12" id="KW-1185">Reference proteome</keyword>
<dbReference type="Proteomes" id="UP000076858">
    <property type="component" value="Unassembled WGS sequence"/>
</dbReference>
<comment type="similarity">
    <text evidence="2 9">Belongs to the mitochondrial carrier (TC 2.A.29) family.</text>
</comment>
<evidence type="ECO:0000313" key="10">
    <source>
        <dbReference type="EMBL" id="JAN24663.1"/>
    </source>
</evidence>
<keyword evidence="5" id="KW-0677">Repeat</keyword>
<sequence length="323" mass="35972">MVGGKFIHWSTPSVETSPSFVDDMWFKYILSVISATIAEGATYPLDLIKTRLQIQGEIASSKGDAGSYRGMLKTAVGIVKEEGFIRLWKGITPAIYRHAIYTGVRFGAYEKMRENVFKKNPDGSYSLWKAAIGGMSAGALGQFMASPTDLVKVQIQMEGKRRLEGKPPRVKNTFHAFQQIVKQGGIKGLWKGWVPNVQRAALVNLGDLTTYDTAKRYILRNSQLKDTSAVHIMSSMCAGLVGATMATPADVIKTRVMNQPTDEHGRGLYYKSSIDCFLKTARQEGFLAMYKGFFPAWIRMGPWSLCFWLSYEQIRKAMGTAAF</sequence>
<comment type="subcellular location">
    <subcellularLocation>
        <location evidence="1">Membrane</location>
        <topology evidence="1">Multi-pass membrane protein</topology>
    </subcellularLocation>
</comment>
<keyword evidence="6" id="KW-1133">Transmembrane helix</keyword>
<dbReference type="InterPro" id="IPR018108">
    <property type="entry name" value="MCP_transmembrane"/>
</dbReference>
<feature type="repeat" description="Solcar" evidence="8">
    <location>
        <begin position="226"/>
        <end position="317"/>
    </location>
</feature>
<dbReference type="InterPro" id="IPR023395">
    <property type="entry name" value="MCP_dom_sf"/>
</dbReference>
<dbReference type="EMBL" id="LRGB01003375">
    <property type="protein sequence ID" value="KZS02972.1"/>
    <property type="molecule type" value="Genomic_DNA"/>
</dbReference>
<accession>A0A0P6EVS4</accession>
<feature type="repeat" description="Solcar" evidence="8">
    <location>
        <begin position="125"/>
        <end position="217"/>
    </location>
</feature>
<dbReference type="OrthoDB" id="756301at2759"/>
<evidence type="ECO:0000256" key="6">
    <source>
        <dbReference type="ARBA" id="ARBA00022989"/>
    </source>
</evidence>
<dbReference type="PROSITE" id="PS50920">
    <property type="entry name" value="SOLCAR"/>
    <property type="match status" value="3"/>
</dbReference>
<proteinExistence type="inferred from homology"/>
<reference evidence="10" key="1">
    <citation type="submission" date="2015-10" db="EMBL/GenBank/DDBJ databases">
        <title>EvidentialGene: Evidence-directed Construction of Complete mRNA Transcriptomes without Genomes.</title>
        <authorList>
            <person name="Gilbert D.G."/>
        </authorList>
    </citation>
    <scope>NUCLEOTIDE SEQUENCE</scope>
</reference>
<keyword evidence="3 9" id="KW-0813">Transport</keyword>
<evidence type="ECO:0000256" key="5">
    <source>
        <dbReference type="ARBA" id="ARBA00022737"/>
    </source>
</evidence>
<dbReference type="EMBL" id="GDIQ01070074">
    <property type="protein sequence ID" value="JAN24663.1"/>
    <property type="molecule type" value="Transcribed_RNA"/>
</dbReference>
<dbReference type="FunFam" id="1.50.40.10:FF:000093">
    <property type="entry name" value="mitochondrial uncoupling protein 4-like"/>
    <property type="match status" value="1"/>
</dbReference>
<evidence type="ECO:0000256" key="8">
    <source>
        <dbReference type="PROSITE-ProRule" id="PRU00282"/>
    </source>
</evidence>
<dbReference type="SUPFAM" id="SSF103506">
    <property type="entry name" value="Mitochondrial carrier"/>
    <property type="match status" value="1"/>
</dbReference>
<dbReference type="AlphaFoldDB" id="A0A0P6EVS4"/>
<evidence type="ECO:0000256" key="7">
    <source>
        <dbReference type="ARBA" id="ARBA00023136"/>
    </source>
</evidence>
<evidence type="ECO:0000256" key="3">
    <source>
        <dbReference type="ARBA" id="ARBA00022448"/>
    </source>
</evidence>
<organism evidence="10">
    <name type="scientific">Daphnia magna</name>
    <dbReference type="NCBI Taxonomy" id="35525"/>
    <lineage>
        <taxon>Eukaryota</taxon>
        <taxon>Metazoa</taxon>
        <taxon>Ecdysozoa</taxon>
        <taxon>Arthropoda</taxon>
        <taxon>Crustacea</taxon>
        <taxon>Branchiopoda</taxon>
        <taxon>Diplostraca</taxon>
        <taxon>Cladocera</taxon>
        <taxon>Anomopoda</taxon>
        <taxon>Daphniidae</taxon>
        <taxon>Daphnia</taxon>
    </lineage>
</organism>
<feature type="repeat" description="Solcar" evidence="8">
    <location>
        <begin position="26"/>
        <end position="115"/>
    </location>
</feature>
<dbReference type="GO" id="GO:0016020">
    <property type="term" value="C:membrane"/>
    <property type="evidence" value="ECO:0007669"/>
    <property type="project" value="UniProtKB-SubCell"/>
</dbReference>
<gene>
    <name evidence="11" type="ORF">APZ42_034383</name>
</gene>
<keyword evidence="7 8" id="KW-0472">Membrane</keyword>
<evidence type="ECO:0000256" key="2">
    <source>
        <dbReference type="ARBA" id="ARBA00006375"/>
    </source>
</evidence>
<protein>
    <submittedName>
        <fullName evidence="11">Mitochondrial dicarboxylate carrier</fullName>
    </submittedName>
    <submittedName>
        <fullName evidence="10">Mitochondrial uncoupling protein</fullName>
    </submittedName>
</protein>
<dbReference type="InterPro" id="IPR050391">
    <property type="entry name" value="Mito_Metabolite_Transporter"/>
</dbReference>
<evidence type="ECO:0000256" key="1">
    <source>
        <dbReference type="ARBA" id="ARBA00004141"/>
    </source>
</evidence>
<evidence type="ECO:0000313" key="11">
    <source>
        <dbReference type="EMBL" id="KZS02972.1"/>
    </source>
</evidence>
<evidence type="ECO:0000256" key="9">
    <source>
        <dbReference type="RuleBase" id="RU000488"/>
    </source>
</evidence>
<dbReference type="PANTHER" id="PTHR45618">
    <property type="entry name" value="MITOCHONDRIAL DICARBOXYLATE CARRIER-RELATED"/>
    <property type="match status" value="1"/>
</dbReference>